<dbReference type="GO" id="GO:0016787">
    <property type="term" value="F:hydrolase activity"/>
    <property type="evidence" value="ECO:0007669"/>
    <property type="project" value="UniProtKB-KW"/>
</dbReference>
<dbReference type="InterPro" id="IPR049492">
    <property type="entry name" value="BD-FAE-like_dom"/>
</dbReference>
<evidence type="ECO:0000313" key="3">
    <source>
        <dbReference type="EMBL" id="MFC6236364.1"/>
    </source>
</evidence>
<dbReference type="Pfam" id="PF20434">
    <property type="entry name" value="BD-FAE"/>
    <property type="match status" value="1"/>
</dbReference>
<sequence>MPDDESVLDRPCAPLDAVVRWGDGPDDVADIRYGDPARPLVVLIHGGFWRPAYDRVHVRATTEGLNAQGWTVAAPEYRRVPGDPDATTSDVASALVALPSLLADHHDGRVVVLGHSAGGHLALWAAAAAPAPGLVLTVSLGGVGSLVLAETDGLGSGAVVAFLGGPAASRPDLDPALLPTPFSQVRLVHGVEDDIVPVSQARAYAAAHRRARVDEVPGCGHFGVIDPMADAWHAVVGAVRGAP</sequence>
<dbReference type="PANTHER" id="PTHR48081">
    <property type="entry name" value="AB HYDROLASE SUPERFAMILY PROTEIN C4A8.06C"/>
    <property type="match status" value="1"/>
</dbReference>
<feature type="domain" description="BD-FAE-like" evidence="2">
    <location>
        <begin position="37"/>
        <end position="127"/>
    </location>
</feature>
<protein>
    <submittedName>
        <fullName evidence="3">Alpha/beta fold hydrolase</fullName>
    </submittedName>
</protein>
<comment type="caution">
    <text evidence="3">The sequence shown here is derived from an EMBL/GenBank/DDBJ whole genome shotgun (WGS) entry which is preliminary data.</text>
</comment>
<keyword evidence="1 3" id="KW-0378">Hydrolase</keyword>
<keyword evidence="4" id="KW-1185">Reference proteome</keyword>
<name>A0ABW1SWF5_9ACTN</name>
<dbReference type="PANTHER" id="PTHR48081:SF33">
    <property type="entry name" value="KYNURENINE FORMAMIDASE"/>
    <property type="match status" value="1"/>
</dbReference>
<gene>
    <name evidence="3" type="ORF">ACFQGU_00620</name>
</gene>
<dbReference type="RefSeq" id="WP_386763410.1">
    <property type="nucleotide sequence ID" value="NZ_JBHSTI010000002.1"/>
</dbReference>
<dbReference type="InterPro" id="IPR029058">
    <property type="entry name" value="AB_hydrolase_fold"/>
</dbReference>
<dbReference type="SUPFAM" id="SSF53474">
    <property type="entry name" value="alpha/beta-Hydrolases"/>
    <property type="match status" value="1"/>
</dbReference>
<dbReference type="Gene3D" id="3.40.50.1820">
    <property type="entry name" value="alpha/beta hydrolase"/>
    <property type="match status" value="1"/>
</dbReference>
<reference evidence="4" key="1">
    <citation type="journal article" date="2019" name="Int. J. Syst. Evol. Microbiol.">
        <title>The Global Catalogue of Microorganisms (GCM) 10K type strain sequencing project: providing services to taxonomists for standard genome sequencing and annotation.</title>
        <authorList>
            <consortium name="The Broad Institute Genomics Platform"/>
            <consortium name="The Broad Institute Genome Sequencing Center for Infectious Disease"/>
            <person name="Wu L."/>
            <person name="Ma J."/>
        </authorList>
    </citation>
    <scope>NUCLEOTIDE SEQUENCE [LARGE SCALE GENOMIC DNA]</scope>
    <source>
        <strain evidence="4">CGMCC 4.7317</strain>
    </source>
</reference>
<dbReference type="EMBL" id="JBHSTI010000002">
    <property type="protein sequence ID" value="MFC6236364.1"/>
    <property type="molecule type" value="Genomic_DNA"/>
</dbReference>
<proteinExistence type="predicted"/>
<dbReference type="InterPro" id="IPR050300">
    <property type="entry name" value="GDXG_lipolytic_enzyme"/>
</dbReference>
<evidence type="ECO:0000259" key="2">
    <source>
        <dbReference type="Pfam" id="PF20434"/>
    </source>
</evidence>
<accession>A0ABW1SWF5</accession>
<dbReference type="Proteomes" id="UP001596138">
    <property type="component" value="Unassembled WGS sequence"/>
</dbReference>
<evidence type="ECO:0000313" key="4">
    <source>
        <dbReference type="Proteomes" id="UP001596138"/>
    </source>
</evidence>
<evidence type="ECO:0000256" key="1">
    <source>
        <dbReference type="ARBA" id="ARBA00022801"/>
    </source>
</evidence>
<organism evidence="3 4">
    <name type="scientific">Longivirga aurantiaca</name>
    <dbReference type="NCBI Taxonomy" id="1837743"/>
    <lineage>
        <taxon>Bacteria</taxon>
        <taxon>Bacillati</taxon>
        <taxon>Actinomycetota</taxon>
        <taxon>Actinomycetes</taxon>
        <taxon>Sporichthyales</taxon>
        <taxon>Sporichthyaceae</taxon>
        <taxon>Longivirga</taxon>
    </lineage>
</organism>